<evidence type="ECO:0000313" key="3">
    <source>
        <dbReference type="EMBL" id="KNZ46667.1"/>
    </source>
</evidence>
<proteinExistence type="predicted"/>
<dbReference type="AlphaFoldDB" id="A0A0L6UEH9"/>
<evidence type="ECO:0000256" key="1">
    <source>
        <dbReference type="SAM" id="MobiDB-lite"/>
    </source>
</evidence>
<organism evidence="3 4">
    <name type="scientific">Puccinia sorghi</name>
    <dbReference type="NCBI Taxonomy" id="27349"/>
    <lineage>
        <taxon>Eukaryota</taxon>
        <taxon>Fungi</taxon>
        <taxon>Dikarya</taxon>
        <taxon>Basidiomycota</taxon>
        <taxon>Pucciniomycotina</taxon>
        <taxon>Pucciniomycetes</taxon>
        <taxon>Pucciniales</taxon>
        <taxon>Pucciniaceae</taxon>
        <taxon>Puccinia</taxon>
    </lineage>
</organism>
<feature type="compositionally biased region" description="Basic residues" evidence="1">
    <location>
        <begin position="568"/>
        <end position="580"/>
    </location>
</feature>
<feature type="region of interest" description="Disordered" evidence="1">
    <location>
        <begin position="448"/>
        <end position="471"/>
    </location>
</feature>
<feature type="compositionally biased region" description="Basic and acidic residues" evidence="1">
    <location>
        <begin position="372"/>
        <end position="383"/>
    </location>
</feature>
<protein>
    <submittedName>
        <fullName evidence="3">Uncharacterized protein</fullName>
    </submittedName>
</protein>
<dbReference type="EMBL" id="LAVV01012472">
    <property type="protein sequence ID" value="KNZ46667.1"/>
    <property type="molecule type" value="Genomic_DNA"/>
</dbReference>
<feature type="region of interest" description="Disordered" evidence="1">
    <location>
        <begin position="492"/>
        <end position="580"/>
    </location>
</feature>
<dbReference type="OrthoDB" id="2500828at2759"/>
<dbReference type="VEuPathDB" id="FungiDB:VP01_707g7"/>
<feature type="compositionally biased region" description="Low complexity" evidence="1">
    <location>
        <begin position="78"/>
        <end position="97"/>
    </location>
</feature>
<feature type="compositionally biased region" description="Low complexity" evidence="1">
    <location>
        <begin position="362"/>
        <end position="371"/>
    </location>
</feature>
<feature type="compositionally biased region" description="Basic and acidic residues" evidence="1">
    <location>
        <begin position="453"/>
        <end position="468"/>
    </location>
</feature>
<feature type="region of interest" description="Disordered" evidence="1">
    <location>
        <begin position="359"/>
        <end position="409"/>
    </location>
</feature>
<feature type="region of interest" description="Disordered" evidence="1">
    <location>
        <begin position="78"/>
        <end position="109"/>
    </location>
</feature>
<feature type="compositionally biased region" description="Acidic residues" evidence="1">
    <location>
        <begin position="390"/>
        <end position="404"/>
    </location>
</feature>
<feature type="transmembrane region" description="Helical" evidence="2">
    <location>
        <begin position="116"/>
        <end position="139"/>
    </location>
</feature>
<reference evidence="3 4" key="1">
    <citation type="submission" date="2015-08" db="EMBL/GenBank/DDBJ databases">
        <title>Next Generation Sequencing and Analysis of the Genome of Puccinia sorghi L Schw, the Causal Agent of Maize Common Rust.</title>
        <authorList>
            <person name="Rochi L."/>
            <person name="Burguener G."/>
            <person name="Darino M."/>
            <person name="Turjanski A."/>
            <person name="Kreff E."/>
            <person name="Dieguez M.J."/>
            <person name="Sacco F."/>
        </authorList>
    </citation>
    <scope>NUCLEOTIDE SEQUENCE [LARGE SCALE GENOMIC DNA]</scope>
    <source>
        <strain evidence="3 4">RO10H11247</strain>
    </source>
</reference>
<keyword evidence="2" id="KW-1133">Transmembrane helix</keyword>
<feature type="compositionally biased region" description="Basic residues" evidence="1">
    <location>
        <begin position="508"/>
        <end position="518"/>
    </location>
</feature>
<dbReference type="Proteomes" id="UP000037035">
    <property type="component" value="Unassembled WGS sequence"/>
</dbReference>
<keyword evidence="2" id="KW-0472">Membrane</keyword>
<evidence type="ECO:0000313" key="4">
    <source>
        <dbReference type="Proteomes" id="UP000037035"/>
    </source>
</evidence>
<accession>A0A0L6UEH9</accession>
<comment type="caution">
    <text evidence="3">The sequence shown here is derived from an EMBL/GenBank/DDBJ whole genome shotgun (WGS) entry which is preliminary data.</text>
</comment>
<sequence>MAAPTKTFDDGLYHPYNPVFVVSHATSTTTGLNSATSAVPAATVGTPSQTIAPPLVAPAPPTPSDVPIDPIISSSSSMINSAPTASSSPPQAMPTSSNQPINVGGGSPNQHAATSVAAVVVPVMTIVVVFVIVFVYGYLTSQSFRSWKEKHWSRYPQNPWKVSNGRPSFMYAESPPAVHQKQRESTVGLIAGNDTSEYLHTKKRQNPLPGWLSWVTGPSRKDNLTRFSNITPGWGVGKYRAKHGSHTSRGFKYAVGRSVEVTDLTSTTHDAGLDNVQGASHVLAIGESLDSENTEKKALYAEDGEEELLYDYAKHASNVFNYDQFYHSNQGYPDELPNLSSTGVSYLLTRLKDSISGRTKFSSLGSSNSRGSRPDPSRGRWTEVGRLVADEDLDQEAEEDEDDDEKRGGVLLEKQHVPLTRLEELSLADIALPSLPAFTWDAHSTIKIAQTKRPREPTHVSGDPETREQPPQLLLSSADSTASAKSRKLPLIPSASYAHNKVQIGSRKASHGTHKRRSATTSSSGHKRKGTNSSTAGPTKKVHPNVLASTSNPAGNHVFPGGFVGRSPTKKLRRKASPKY</sequence>
<evidence type="ECO:0000256" key="2">
    <source>
        <dbReference type="SAM" id="Phobius"/>
    </source>
</evidence>
<gene>
    <name evidence="3" type="ORF">VP01_707g7</name>
</gene>
<keyword evidence="2" id="KW-0812">Transmembrane</keyword>
<keyword evidence="4" id="KW-1185">Reference proteome</keyword>
<name>A0A0L6UEH9_9BASI</name>